<sequence>VDFVNSIEPPIQHRLYDLGEFIGKAFGLGRQTFTELAFAGFCAPIHANPAYRMFSPVHPSTDLFKLTPKPSETDATPRQPLPDLFPPHLPRPPPLAPGLPDNGEPIDQHDSANTSRFLQPLPFQAPLIDLTGAGSASCTCQSLTRSTKPDQGVPQTLPFVNYACQVERNAMHVFLLSSPAI</sequence>
<dbReference type="AlphaFoldDB" id="A0ABD0M8B5"/>
<evidence type="ECO:0000313" key="2">
    <source>
        <dbReference type="EMBL" id="KAK7507601.1"/>
    </source>
</evidence>
<organism evidence="2 3">
    <name type="scientific">Batillaria attramentaria</name>
    <dbReference type="NCBI Taxonomy" id="370345"/>
    <lineage>
        <taxon>Eukaryota</taxon>
        <taxon>Metazoa</taxon>
        <taxon>Spiralia</taxon>
        <taxon>Lophotrochozoa</taxon>
        <taxon>Mollusca</taxon>
        <taxon>Gastropoda</taxon>
        <taxon>Caenogastropoda</taxon>
        <taxon>Sorbeoconcha</taxon>
        <taxon>Cerithioidea</taxon>
        <taxon>Batillariidae</taxon>
        <taxon>Batillaria</taxon>
    </lineage>
</organism>
<evidence type="ECO:0000256" key="1">
    <source>
        <dbReference type="SAM" id="MobiDB-lite"/>
    </source>
</evidence>
<feature type="non-terminal residue" evidence="2">
    <location>
        <position position="1"/>
    </location>
</feature>
<feature type="region of interest" description="Disordered" evidence="1">
    <location>
        <begin position="65"/>
        <end position="112"/>
    </location>
</feature>
<reference evidence="2 3" key="1">
    <citation type="journal article" date="2023" name="Sci. Data">
        <title>Genome assembly of the Korean intertidal mud-creeper Batillaria attramentaria.</title>
        <authorList>
            <person name="Patra A.K."/>
            <person name="Ho P.T."/>
            <person name="Jun S."/>
            <person name="Lee S.J."/>
            <person name="Kim Y."/>
            <person name="Won Y.J."/>
        </authorList>
    </citation>
    <scope>NUCLEOTIDE SEQUENCE [LARGE SCALE GENOMIC DNA]</scope>
    <source>
        <strain evidence="2">Wonlab-2016</strain>
    </source>
</reference>
<keyword evidence="3" id="KW-1185">Reference proteome</keyword>
<name>A0ABD0M8B5_9CAEN</name>
<feature type="non-terminal residue" evidence="2">
    <location>
        <position position="181"/>
    </location>
</feature>
<protein>
    <submittedName>
        <fullName evidence="2">Uncharacterized protein</fullName>
    </submittedName>
</protein>
<dbReference type="EMBL" id="JACVVK020000004">
    <property type="protein sequence ID" value="KAK7507601.1"/>
    <property type="molecule type" value="Genomic_DNA"/>
</dbReference>
<evidence type="ECO:0000313" key="3">
    <source>
        <dbReference type="Proteomes" id="UP001519460"/>
    </source>
</evidence>
<accession>A0ABD0M8B5</accession>
<dbReference type="Proteomes" id="UP001519460">
    <property type="component" value="Unassembled WGS sequence"/>
</dbReference>
<proteinExistence type="predicted"/>
<gene>
    <name evidence="2" type="ORF">BaRGS_00001536</name>
</gene>
<feature type="compositionally biased region" description="Pro residues" evidence="1">
    <location>
        <begin position="79"/>
        <end position="97"/>
    </location>
</feature>
<comment type="caution">
    <text evidence="2">The sequence shown here is derived from an EMBL/GenBank/DDBJ whole genome shotgun (WGS) entry which is preliminary data.</text>
</comment>